<dbReference type="GeneID" id="83016429"/>
<gene>
    <name evidence="1" type="ORF">DWY25_13590</name>
</gene>
<accession>A0A412FRZ9</accession>
<protein>
    <recommendedName>
        <fullName evidence="3">Glycosyltransferase family 1 protein</fullName>
    </recommendedName>
</protein>
<dbReference type="RefSeq" id="WP_117895688.1">
    <property type="nucleotide sequence ID" value="NZ_CABJCV010000019.1"/>
</dbReference>
<reference evidence="1 2" key="1">
    <citation type="submission" date="2018-08" db="EMBL/GenBank/DDBJ databases">
        <title>A genome reference for cultivated species of the human gut microbiota.</title>
        <authorList>
            <person name="Zou Y."/>
            <person name="Xue W."/>
            <person name="Luo G."/>
        </authorList>
    </citation>
    <scope>NUCLEOTIDE SEQUENCE [LARGE SCALE GENOMIC DNA]</scope>
    <source>
        <strain evidence="1 2">AF24-29</strain>
    </source>
</reference>
<evidence type="ECO:0000313" key="1">
    <source>
        <dbReference type="EMBL" id="RGR70972.1"/>
    </source>
</evidence>
<name>A0A412FRZ9_9FIRM</name>
<dbReference type="AlphaFoldDB" id="A0A412FRZ9"/>
<sequence>MKKNKMLVIPGGFVPYNDTVTLICYKHLRNLDCMMDVVALKGKEDQSLTKELEKDLNWKKFNIEYICNYEQAVATAEKKNILEGIYNILRYCFFCVKKLKQYSYDFVYSSSIPAFTHLAAYFVKKKRKQIKWIASFSDPLYKSPYKYDHESFKEYSLINKIGFLVYILIYMNGLYEKLAINNADQLIFICEEQRDFMLSHYKNTEELKKKSIIIPLNYIKGWNIYDDLIKASKLSEPKYKGKLKFAHFGRIYGLRKIDKFLVALSQLNKEIPDFKDRIELCFYGELIDRYKKQIENLELSSIVKVYDKIPYADAMNEMIASDGLLLFDTILETESLQPYLPSKSLEYILLKKPLFILAEHNSPTYRIFTSLNYTCTTYDVASIKKNFEALLKRNHQDLTYDITKFENENCVKELVDYVA</sequence>
<proteinExistence type="predicted"/>
<keyword evidence="2" id="KW-1185">Reference proteome</keyword>
<dbReference type="EMBL" id="QRUP01000019">
    <property type="protein sequence ID" value="RGR70972.1"/>
    <property type="molecule type" value="Genomic_DNA"/>
</dbReference>
<evidence type="ECO:0000313" key="2">
    <source>
        <dbReference type="Proteomes" id="UP000284178"/>
    </source>
</evidence>
<dbReference type="Gene3D" id="3.40.50.2000">
    <property type="entry name" value="Glycogen Phosphorylase B"/>
    <property type="match status" value="2"/>
</dbReference>
<evidence type="ECO:0008006" key="3">
    <source>
        <dbReference type="Google" id="ProtNLM"/>
    </source>
</evidence>
<organism evidence="1 2">
    <name type="scientific">Holdemania filiformis</name>
    <dbReference type="NCBI Taxonomy" id="61171"/>
    <lineage>
        <taxon>Bacteria</taxon>
        <taxon>Bacillati</taxon>
        <taxon>Bacillota</taxon>
        <taxon>Erysipelotrichia</taxon>
        <taxon>Erysipelotrichales</taxon>
        <taxon>Erysipelotrichaceae</taxon>
        <taxon>Holdemania</taxon>
    </lineage>
</organism>
<dbReference type="SUPFAM" id="SSF53756">
    <property type="entry name" value="UDP-Glycosyltransferase/glycogen phosphorylase"/>
    <property type="match status" value="1"/>
</dbReference>
<dbReference type="Proteomes" id="UP000284178">
    <property type="component" value="Unassembled WGS sequence"/>
</dbReference>
<comment type="caution">
    <text evidence="1">The sequence shown here is derived from an EMBL/GenBank/DDBJ whole genome shotgun (WGS) entry which is preliminary data.</text>
</comment>